<keyword evidence="3" id="KW-1185">Reference proteome</keyword>
<feature type="region of interest" description="Disordered" evidence="1">
    <location>
        <begin position="1"/>
        <end position="41"/>
    </location>
</feature>
<dbReference type="AlphaFoldDB" id="A0A8H4K0T0"/>
<proteinExistence type="predicted"/>
<name>A0A8H4K0T0_9HYPO</name>
<evidence type="ECO:0000313" key="3">
    <source>
        <dbReference type="Proteomes" id="UP000536711"/>
    </source>
</evidence>
<dbReference type="Proteomes" id="UP000536711">
    <property type="component" value="Unassembled WGS sequence"/>
</dbReference>
<gene>
    <name evidence="2" type="ORF">FACUT_1897</name>
</gene>
<reference evidence="2 3" key="1">
    <citation type="submission" date="2020-01" db="EMBL/GenBank/DDBJ databases">
        <title>Identification and distribution of gene clusters putatively required for synthesis of sphingolipid metabolism inhibitors in phylogenetically diverse species of the filamentous fungus Fusarium.</title>
        <authorList>
            <person name="Kim H.-S."/>
            <person name="Busman M."/>
            <person name="Brown D.W."/>
            <person name="Divon H."/>
            <person name="Uhlig S."/>
            <person name="Proctor R.H."/>
        </authorList>
    </citation>
    <scope>NUCLEOTIDE SEQUENCE [LARGE SCALE GENOMIC DNA]</scope>
    <source>
        <strain evidence="2 3">NRRL 13308</strain>
    </source>
</reference>
<evidence type="ECO:0000256" key="1">
    <source>
        <dbReference type="SAM" id="MobiDB-lite"/>
    </source>
</evidence>
<dbReference type="EMBL" id="JAADJF010000039">
    <property type="protein sequence ID" value="KAF4442585.1"/>
    <property type="molecule type" value="Genomic_DNA"/>
</dbReference>
<accession>A0A8H4K0T0</accession>
<organism evidence="2 3">
    <name type="scientific">Fusarium acutatum</name>
    <dbReference type="NCBI Taxonomy" id="78861"/>
    <lineage>
        <taxon>Eukaryota</taxon>
        <taxon>Fungi</taxon>
        <taxon>Dikarya</taxon>
        <taxon>Ascomycota</taxon>
        <taxon>Pezizomycotina</taxon>
        <taxon>Sordariomycetes</taxon>
        <taxon>Hypocreomycetidae</taxon>
        <taxon>Hypocreales</taxon>
        <taxon>Nectriaceae</taxon>
        <taxon>Fusarium</taxon>
        <taxon>Fusarium fujikuroi species complex</taxon>
    </lineage>
</organism>
<dbReference type="OrthoDB" id="5039692at2759"/>
<evidence type="ECO:0000313" key="2">
    <source>
        <dbReference type="EMBL" id="KAF4442585.1"/>
    </source>
</evidence>
<comment type="caution">
    <text evidence="2">The sequence shown here is derived from an EMBL/GenBank/DDBJ whole genome shotgun (WGS) entry which is preliminary data.</text>
</comment>
<sequence length="75" mass="8383">MSNPHYIKVPRGEDHSPDTQQESASFSEQMKNWLREGPKDMPWHNIDSVAISNAQHNSNVNVAPPDTPAMQGSNK</sequence>
<feature type="compositionally biased region" description="Polar residues" evidence="1">
    <location>
        <begin position="18"/>
        <end position="30"/>
    </location>
</feature>
<protein>
    <submittedName>
        <fullName evidence="2">Uncharacterized protein</fullName>
    </submittedName>
</protein>